<feature type="transmembrane region" description="Helical" evidence="1">
    <location>
        <begin position="41"/>
        <end position="58"/>
    </location>
</feature>
<dbReference type="EMBL" id="LHZX01000257">
    <property type="protein sequence ID" value="KXV69929.1"/>
    <property type="molecule type" value="Genomic_DNA"/>
</dbReference>
<protein>
    <submittedName>
        <fullName evidence="2">Uncharacterized protein</fullName>
    </submittedName>
</protein>
<evidence type="ECO:0000256" key="1">
    <source>
        <dbReference type="SAM" id="Phobius"/>
    </source>
</evidence>
<keyword evidence="1" id="KW-0472">Membrane</keyword>
<dbReference type="AlphaFoldDB" id="A0A149UPK1"/>
<keyword evidence="1" id="KW-0812">Transmembrane</keyword>
<dbReference type="PATRIC" id="fig|178901.14.peg.756"/>
<organism evidence="2 3">
    <name type="scientific">Acetobacter malorum</name>
    <dbReference type="NCBI Taxonomy" id="178901"/>
    <lineage>
        <taxon>Bacteria</taxon>
        <taxon>Pseudomonadati</taxon>
        <taxon>Pseudomonadota</taxon>
        <taxon>Alphaproteobacteria</taxon>
        <taxon>Acetobacterales</taxon>
        <taxon>Acetobacteraceae</taxon>
        <taxon>Acetobacter</taxon>
    </lineage>
</organism>
<keyword evidence="1" id="KW-1133">Transmembrane helix</keyword>
<name>A0A149UPK1_9PROT</name>
<evidence type="ECO:0000313" key="2">
    <source>
        <dbReference type="EMBL" id="KXV69929.1"/>
    </source>
</evidence>
<evidence type="ECO:0000313" key="3">
    <source>
        <dbReference type="Proteomes" id="UP000075377"/>
    </source>
</evidence>
<reference evidence="2 3" key="1">
    <citation type="submission" date="2015-06" db="EMBL/GenBank/DDBJ databases">
        <title>Improved classification and identification of acetic acid bacteria using matrix-assisted laser desorption/ionization time-of-flight mass spectrometry; Gluconobacter nephelii and Gluconobacter uchimurae are later heterotypic synonyms of Gluconobacter japonicus and Gluconobacter oxydans, respectively.</title>
        <authorList>
            <person name="Li L."/>
            <person name="Cleenwerck I."/>
            <person name="De Vuyst L."/>
            <person name="Vandamme P."/>
        </authorList>
    </citation>
    <scope>NUCLEOTIDE SEQUENCE [LARGE SCALE GENOMIC DNA]</scope>
    <source>
        <strain evidence="2 3">LMG 1699</strain>
    </source>
</reference>
<sequence length="69" mass="7714">MHYHAHIASHGYAAHSFLSGVGHSIFNGMIYSAVFRIARHIPLPILILLIAVAVIIGWQRARSTGRRPW</sequence>
<feature type="transmembrane region" description="Helical" evidence="1">
    <location>
        <begin position="12"/>
        <end position="35"/>
    </location>
</feature>
<comment type="caution">
    <text evidence="2">The sequence shown here is derived from an EMBL/GenBank/DDBJ whole genome shotgun (WGS) entry which is preliminary data.</text>
</comment>
<proteinExistence type="predicted"/>
<accession>A0A149UPK1</accession>
<dbReference type="Proteomes" id="UP000075377">
    <property type="component" value="Unassembled WGS sequence"/>
</dbReference>
<gene>
    <name evidence="2" type="ORF">AD951_04430</name>
</gene>